<dbReference type="Proteomes" id="UP000029481">
    <property type="component" value="Chromosome"/>
</dbReference>
<name>A0A089PT91_9ENTR</name>
<evidence type="ECO:0000256" key="1">
    <source>
        <dbReference type="ARBA" id="ARBA00004561"/>
    </source>
</evidence>
<dbReference type="GO" id="GO:0043709">
    <property type="term" value="P:cell adhesion involved in single-species biofilm formation"/>
    <property type="evidence" value="ECO:0007669"/>
    <property type="project" value="TreeGrafter"/>
</dbReference>
<accession>A0A089PT91</accession>
<dbReference type="PANTHER" id="PTHR33420:SF3">
    <property type="entry name" value="FIMBRIAL SUBUNIT ELFA"/>
    <property type="match status" value="1"/>
</dbReference>
<keyword evidence="4" id="KW-0281">Fimbrium</keyword>
<dbReference type="PANTHER" id="PTHR33420">
    <property type="entry name" value="FIMBRIAL SUBUNIT ELFA-RELATED"/>
    <property type="match status" value="1"/>
</dbReference>
<sequence>MKKQLHALALLSVISGAAVSTANAADGTIQFNGEIIDAACTVSPASASQTVTLGQVSDKAFAAQGDTAGATAFQIDLTSCPATVTSATVKFDGTAYQGDNSALELTQGAGVATGVGIQIRNADNTVLPLFTPSQSITLAQTGTNTLKFNAAYVAKAATVTAGPANATATFSVVYN</sequence>
<keyword evidence="3 5" id="KW-0732">Signal</keyword>
<protein>
    <submittedName>
        <fullName evidence="7">Ferrous iron transporter B</fullName>
    </submittedName>
</protein>
<evidence type="ECO:0000256" key="2">
    <source>
        <dbReference type="ARBA" id="ARBA00006671"/>
    </source>
</evidence>
<dbReference type="SUPFAM" id="SSF49401">
    <property type="entry name" value="Bacterial adhesins"/>
    <property type="match status" value="1"/>
</dbReference>
<comment type="subcellular location">
    <subcellularLocation>
        <location evidence="1">Fimbrium</location>
    </subcellularLocation>
</comment>
<evidence type="ECO:0000256" key="3">
    <source>
        <dbReference type="ARBA" id="ARBA00022729"/>
    </source>
</evidence>
<reference evidence="7 8" key="1">
    <citation type="submission" date="2014-09" db="EMBL/GenBank/DDBJ databases">
        <title>Cedecea neteri SSMD04 Genome Sequencing.</title>
        <authorList>
            <person name="Tan J.-Y."/>
        </authorList>
    </citation>
    <scope>NUCLEOTIDE SEQUENCE [LARGE SCALE GENOMIC DNA]</scope>
    <source>
        <strain evidence="7 8">SSMD04</strain>
    </source>
</reference>
<dbReference type="InterPro" id="IPR036937">
    <property type="entry name" value="Adhesion_dom_fimbrial_sf"/>
</dbReference>
<dbReference type="GO" id="GO:0009289">
    <property type="term" value="C:pilus"/>
    <property type="evidence" value="ECO:0007669"/>
    <property type="project" value="UniProtKB-SubCell"/>
</dbReference>
<evidence type="ECO:0000259" key="6">
    <source>
        <dbReference type="Pfam" id="PF00419"/>
    </source>
</evidence>
<organism evidence="7 8">
    <name type="scientific">Cedecea neteri</name>
    <dbReference type="NCBI Taxonomy" id="158822"/>
    <lineage>
        <taxon>Bacteria</taxon>
        <taxon>Pseudomonadati</taxon>
        <taxon>Pseudomonadota</taxon>
        <taxon>Gammaproteobacteria</taxon>
        <taxon>Enterobacterales</taxon>
        <taxon>Enterobacteriaceae</taxon>
        <taxon>Cedecea</taxon>
    </lineage>
</organism>
<evidence type="ECO:0000313" key="7">
    <source>
        <dbReference type="EMBL" id="AIR03562.1"/>
    </source>
</evidence>
<feature type="domain" description="Fimbrial-type adhesion" evidence="6">
    <location>
        <begin position="29"/>
        <end position="174"/>
    </location>
</feature>
<dbReference type="Pfam" id="PF00419">
    <property type="entry name" value="Fimbrial"/>
    <property type="match status" value="1"/>
</dbReference>
<dbReference type="RefSeq" id="WP_038473033.1">
    <property type="nucleotide sequence ID" value="NZ_CP009451.1"/>
</dbReference>
<comment type="similarity">
    <text evidence="2">Belongs to the fimbrial protein family.</text>
</comment>
<evidence type="ECO:0000256" key="4">
    <source>
        <dbReference type="ARBA" id="ARBA00023263"/>
    </source>
</evidence>
<dbReference type="AlphaFoldDB" id="A0A089PT91"/>
<dbReference type="KEGG" id="cnt:JT31_02725"/>
<gene>
    <name evidence="7" type="ORF">JT31_02725</name>
</gene>
<dbReference type="InterPro" id="IPR050263">
    <property type="entry name" value="Bact_Fimbrial_Adh_Pro"/>
</dbReference>
<evidence type="ECO:0000256" key="5">
    <source>
        <dbReference type="SAM" id="SignalP"/>
    </source>
</evidence>
<feature type="chain" id="PRO_5001848728" evidence="5">
    <location>
        <begin position="25"/>
        <end position="175"/>
    </location>
</feature>
<dbReference type="EMBL" id="CP009451">
    <property type="protein sequence ID" value="AIR03562.1"/>
    <property type="molecule type" value="Genomic_DNA"/>
</dbReference>
<feature type="signal peptide" evidence="5">
    <location>
        <begin position="1"/>
        <end position="24"/>
    </location>
</feature>
<dbReference type="OrthoDB" id="6466381at2"/>
<proteinExistence type="inferred from homology"/>
<dbReference type="Gene3D" id="2.60.40.1090">
    <property type="entry name" value="Fimbrial-type adhesion domain"/>
    <property type="match status" value="1"/>
</dbReference>
<keyword evidence="8" id="KW-1185">Reference proteome</keyword>
<dbReference type="InterPro" id="IPR000259">
    <property type="entry name" value="Adhesion_dom_fimbrial"/>
</dbReference>
<dbReference type="InterPro" id="IPR008966">
    <property type="entry name" value="Adhesion_dom_sf"/>
</dbReference>
<evidence type="ECO:0000313" key="8">
    <source>
        <dbReference type="Proteomes" id="UP000029481"/>
    </source>
</evidence>